<dbReference type="AlphaFoldDB" id="A0A7H4N779"/>
<evidence type="ECO:0000313" key="1">
    <source>
        <dbReference type="EMBL" id="STV79750.1"/>
    </source>
</evidence>
<keyword evidence="1" id="KW-0378">Hydrolase</keyword>
<dbReference type="Gene3D" id="2.40.10.120">
    <property type="match status" value="1"/>
</dbReference>
<name>A0A7H4N779_9ENTR</name>
<dbReference type="PRINTS" id="PR00834">
    <property type="entry name" value="PROTEASES2C"/>
</dbReference>
<dbReference type="PANTHER" id="PTHR22939">
    <property type="entry name" value="SERINE PROTEASE FAMILY S1C HTRA-RELATED"/>
    <property type="match status" value="1"/>
</dbReference>
<keyword evidence="1" id="KW-0645">Protease</keyword>
<dbReference type="InterPro" id="IPR001940">
    <property type="entry name" value="Peptidase_S1C"/>
</dbReference>
<dbReference type="GO" id="GO:0004252">
    <property type="term" value="F:serine-type endopeptidase activity"/>
    <property type="evidence" value="ECO:0007669"/>
    <property type="project" value="InterPro"/>
</dbReference>
<dbReference type="PANTHER" id="PTHR22939:SF129">
    <property type="entry name" value="SERINE PROTEASE HTRA2, MITOCHONDRIAL"/>
    <property type="match status" value="1"/>
</dbReference>
<protein>
    <submittedName>
        <fullName evidence="1">HtrA protease/chaperone protein</fullName>
        <ecNumber evidence="1">3.4.21.107</ecNumber>
    </submittedName>
</protein>
<dbReference type="Proteomes" id="UP000254863">
    <property type="component" value="Unassembled WGS sequence"/>
</dbReference>
<organism evidence="1 2">
    <name type="scientific">Klebsiella michiganensis</name>
    <dbReference type="NCBI Taxonomy" id="1134687"/>
    <lineage>
        <taxon>Bacteria</taxon>
        <taxon>Pseudomonadati</taxon>
        <taxon>Pseudomonadota</taxon>
        <taxon>Gammaproteobacteria</taxon>
        <taxon>Enterobacterales</taxon>
        <taxon>Enterobacteriaceae</taxon>
        <taxon>Klebsiella/Raoultella group</taxon>
        <taxon>Klebsiella</taxon>
    </lineage>
</organism>
<dbReference type="GO" id="GO:0042597">
    <property type="term" value="C:periplasmic space"/>
    <property type="evidence" value="ECO:0007669"/>
    <property type="project" value="TreeGrafter"/>
</dbReference>
<dbReference type="SUPFAM" id="SSF50494">
    <property type="entry name" value="Trypsin-like serine proteases"/>
    <property type="match status" value="1"/>
</dbReference>
<evidence type="ECO:0000313" key="2">
    <source>
        <dbReference type="Proteomes" id="UP000254863"/>
    </source>
</evidence>
<dbReference type="InterPro" id="IPR009003">
    <property type="entry name" value="Peptidase_S1_PA"/>
</dbReference>
<comment type="caution">
    <text evidence="1">The sequence shown here is derived from an EMBL/GenBank/DDBJ whole genome shotgun (WGS) entry which is preliminary data.</text>
</comment>
<proteinExistence type="predicted"/>
<dbReference type="Pfam" id="PF13365">
    <property type="entry name" value="Trypsin_2"/>
    <property type="match status" value="1"/>
</dbReference>
<gene>
    <name evidence="1" type="primary">degP_2</name>
    <name evidence="1" type="ORF">NCTC11685_02923</name>
</gene>
<dbReference type="EMBL" id="UGMS01000001">
    <property type="protein sequence ID" value="STV79750.1"/>
    <property type="molecule type" value="Genomic_DNA"/>
</dbReference>
<dbReference type="EC" id="3.4.21.107" evidence="1"/>
<reference evidence="1 2" key="1">
    <citation type="submission" date="2018-06" db="EMBL/GenBank/DDBJ databases">
        <authorList>
            <consortium name="Pathogen Informatics"/>
            <person name="Doyle S."/>
        </authorList>
    </citation>
    <scope>NUCLEOTIDE SEQUENCE [LARGE SCALE GENOMIC DNA]</scope>
    <source>
        <strain evidence="1 2">NCTC11685</strain>
    </source>
</reference>
<dbReference type="GO" id="GO:0006515">
    <property type="term" value="P:protein quality control for misfolded or incompletely synthesized proteins"/>
    <property type="evidence" value="ECO:0007669"/>
    <property type="project" value="TreeGrafter"/>
</dbReference>
<accession>A0A7H4N779</accession>
<sequence length="142" mass="15274">MAASSTRKVVGKDPRSDIALIQIQDPKNLSAIKLADSDALRVGDYTVAIGNPFGLGETVTSGIVSALGRSGLNVENYENFIQTDAAINRGNSGGALVNLNGELIGINTAILAPDRRQHWYRLRYSEQHGEKPDRSDGQIWPG</sequence>